<dbReference type="InterPro" id="IPR011990">
    <property type="entry name" value="TPR-like_helical_dom_sf"/>
</dbReference>
<dbReference type="GO" id="GO:0005680">
    <property type="term" value="C:anaphase-promoting complex"/>
    <property type="evidence" value="ECO:0007669"/>
    <property type="project" value="InterPro"/>
</dbReference>
<dbReference type="GO" id="GO:0016567">
    <property type="term" value="P:protein ubiquitination"/>
    <property type="evidence" value="ECO:0007669"/>
    <property type="project" value="TreeGrafter"/>
</dbReference>
<protein>
    <submittedName>
        <fullName evidence="9">TPR-like protein</fullName>
    </submittedName>
</protein>
<keyword evidence="1" id="KW-0132">Cell division</keyword>
<dbReference type="Pfam" id="PF04049">
    <property type="entry name" value="ANAPC8"/>
    <property type="match status" value="2"/>
</dbReference>
<dbReference type="Pfam" id="PF13176">
    <property type="entry name" value="TPR_7"/>
    <property type="match status" value="1"/>
</dbReference>
<dbReference type="PROSITE" id="PS50005">
    <property type="entry name" value="TPR"/>
    <property type="match status" value="3"/>
</dbReference>
<dbReference type="GeneID" id="63806641"/>
<keyword evidence="6" id="KW-0131">Cell cycle</keyword>
<evidence type="ECO:0000256" key="3">
    <source>
        <dbReference type="ARBA" id="ARBA00022776"/>
    </source>
</evidence>
<dbReference type="GO" id="GO:0045842">
    <property type="term" value="P:positive regulation of mitotic metaphase/anaphase transition"/>
    <property type="evidence" value="ECO:0007669"/>
    <property type="project" value="TreeGrafter"/>
</dbReference>
<dbReference type="EMBL" id="MCFD01000001">
    <property type="protein sequence ID" value="ORX74087.1"/>
    <property type="molecule type" value="Genomic_DNA"/>
</dbReference>
<organism evidence="9 10">
    <name type="scientific">Linderina pennispora</name>
    <dbReference type="NCBI Taxonomy" id="61395"/>
    <lineage>
        <taxon>Eukaryota</taxon>
        <taxon>Fungi</taxon>
        <taxon>Fungi incertae sedis</taxon>
        <taxon>Zoopagomycota</taxon>
        <taxon>Kickxellomycotina</taxon>
        <taxon>Kickxellomycetes</taxon>
        <taxon>Kickxellales</taxon>
        <taxon>Kickxellaceae</taxon>
        <taxon>Linderina</taxon>
    </lineage>
</organism>
<keyword evidence="5 7" id="KW-0802">TPR repeat</keyword>
<dbReference type="GO" id="GO:0031145">
    <property type="term" value="P:anaphase-promoting complex-dependent catabolic process"/>
    <property type="evidence" value="ECO:0007669"/>
    <property type="project" value="TreeGrafter"/>
</dbReference>
<dbReference type="InterPro" id="IPR007192">
    <property type="entry name" value="APC8"/>
</dbReference>
<comment type="caution">
    <text evidence="9">The sequence shown here is derived from an EMBL/GenBank/DDBJ whole genome shotgun (WGS) entry which is preliminary data.</text>
</comment>
<feature type="repeat" description="TPR" evidence="7">
    <location>
        <begin position="319"/>
        <end position="352"/>
    </location>
</feature>
<keyword evidence="4" id="KW-0833">Ubl conjugation pathway</keyword>
<evidence type="ECO:0000259" key="8">
    <source>
        <dbReference type="Pfam" id="PF04049"/>
    </source>
</evidence>
<keyword evidence="2" id="KW-0677">Repeat</keyword>
<evidence type="ECO:0000313" key="10">
    <source>
        <dbReference type="Proteomes" id="UP000193922"/>
    </source>
</evidence>
<name>A0A1Y1WKL3_9FUNG</name>
<dbReference type="GO" id="GO:0051301">
    <property type="term" value="P:cell division"/>
    <property type="evidence" value="ECO:0007669"/>
    <property type="project" value="UniProtKB-KW"/>
</dbReference>
<dbReference type="AlphaFoldDB" id="A0A1Y1WKL3"/>
<dbReference type="RefSeq" id="XP_040747298.1">
    <property type="nucleotide sequence ID" value="XM_040889993.1"/>
</dbReference>
<dbReference type="Gene3D" id="1.25.40.10">
    <property type="entry name" value="Tetratricopeptide repeat domain"/>
    <property type="match status" value="3"/>
</dbReference>
<gene>
    <name evidence="9" type="ORF">DL89DRAFT_289729</name>
</gene>
<feature type="domain" description="Cdc23" evidence="8">
    <location>
        <begin position="115"/>
        <end position="223"/>
    </location>
</feature>
<evidence type="ECO:0000313" key="9">
    <source>
        <dbReference type="EMBL" id="ORX74087.1"/>
    </source>
</evidence>
<dbReference type="SMART" id="SM00028">
    <property type="entry name" value="TPR"/>
    <property type="match status" value="7"/>
</dbReference>
<dbReference type="Pfam" id="PF13181">
    <property type="entry name" value="TPR_8"/>
    <property type="match status" value="3"/>
</dbReference>
<dbReference type="PANTHER" id="PTHR12558:SF10">
    <property type="entry name" value="CELL DIVISION CYCLE PROTEIN 23 HOMOLOG"/>
    <property type="match status" value="1"/>
</dbReference>
<sequence length="513" mass="59060">MDNDLNTLRQQLRQAVSECSLRGLLVSAKWAAEQLCSLPASETPATPASRWAQQDTVDADRLSLAKCLFDTREFERVQFYLQDCRGPRARFLRLYSRFLNHERQPAPVHSEPIQDLDLDAFGMYLLAAVYKQQGQKEMARAMCLQSLHQFEYNWSCWLLLESCVDVRQPLEKLSSELPSGWMRHAFLSHLLLDLFSAGTVEFDMHYQALERVIPQSLFVLGLRAVRYYNQRDFEQASQVFGELQQVDPYRLDLSDIHSNILYVMEDKARLGSLAHRCAALDRFRPETCCVIGNYYSLRRENEKAVGYFQRALQLDRNYLAAWTLMGHEYMEMKNTAAAVDAYRHAVDVDERDYRAWHGLGQTYELLKMPHYAINYYMRAAALRPYDSRMWRALANCYEQSGQAVRAIDCYKRALIGTSEDELLSISRLAKLYVQTEDRKSAAYYYQLAYENSSAQRPDELATACLFLADFEQARGNTSAARQYLAEVVESGAGVQQVEEAKAMMRAMASSGRQ</sequence>
<feature type="repeat" description="TPR" evidence="7">
    <location>
        <begin position="285"/>
        <end position="318"/>
    </location>
</feature>
<feature type="repeat" description="TPR" evidence="7">
    <location>
        <begin position="353"/>
        <end position="386"/>
    </location>
</feature>
<dbReference type="Proteomes" id="UP000193922">
    <property type="component" value="Unassembled WGS sequence"/>
</dbReference>
<dbReference type="InterPro" id="IPR019734">
    <property type="entry name" value="TPR_rpt"/>
</dbReference>
<evidence type="ECO:0000256" key="7">
    <source>
        <dbReference type="PROSITE-ProRule" id="PRU00339"/>
    </source>
</evidence>
<feature type="domain" description="Cdc23" evidence="8">
    <location>
        <begin position="8"/>
        <end position="104"/>
    </location>
</feature>
<dbReference type="OrthoDB" id="10262026at2759"/>
<dbReference type="STRING" id="61395.A0A1Y1WKL3"/>
<dbReference type="PANTHER" id="PTHR12558">
    <property type="entry name" value="CELL DIVISION CYCLE 16,23,27"/>
    <property type="match status" value="1"/>
</dbReference>
<dbReference type="SUPFAM" id="SSF48452">
    <property type="entry name" value="TPR-like"/>
    <property type="match status" value="2"/>
</dbReference>
<evidence type="ECO:0000256" key="4">
    <source>
        <dbReference type="ARBA" id="ARBA00022786"/>
    </source>
</evidence>
<keyword evidence="10" id="KW-1185">Reference proteome</keyword>
<evidence type="ECO:0000256" key="5">
    <source>
        <dbReference type="ARBA" id="ARBA00022803"/>
    </source>
</evidence>
<accession>A0A1Y1WKL3</accession>
<reference evidence="9 10" key="1">
    <citation type="submission" date="2016-07" db="EMBL/GenBank/DDBJ databases">
        <title>Pervasive Adenine N6-methylation of Active Genes in Fungi.</title>
        <authorList>
            <consortium name="DOE Joint Genome Institute"/>
            <person name="Mondo S.J."/>
            <person name="Dannebaum R.O."/>
            <person name="Kuo R.C."/>
            <person name="Labutti K."/>
            <person name="Haridas S."/>
            <person name="Kuo A."/>
            <person name="Salamov A."/>
            <person name="Ahrendt S.R."/>
            <person name="Lipzen A."/>
            <person name="Sullivan W."/>
            <person name="Andreopoulos W.B."/>
            <person name="Clum A."/>
            <person name="Lindquist E."/>
            <person name="Daum C."/>
            <person name="Ramamoorthy G.K."/>
            <person name="Gryganskyi A."/>
            <person name="Culley D."/>
            <person name="Magnuson J.K."/>
            <person name="James T.Y."/>
            <person name="O'Malley M.A."/>
            <person name="Stajich J.E."/>
            <person name="Spatafora J.W."/>
            <person name="Visel A."/>
            <person name="Grigoriev I.V."/>
        </authorList>
    </citation>
    <scope>NUCLEOTIDE SEQUENCE [LARGE SCALE GENOMIC DNA]</scope>
    <source>
        <strain evidence="9 10">ATCC 12442</strain>
    </source>
</reference>
<evidence type="ECO:0000256" key="6">
    <source>
        <dbReference type="ARBA" id="ARBA00023306"/>
    </source>
</evidence>
<proteinExistence type="predicted"/>
<evidence type="ECO:0000256" key="2">
    <source>
        <dbReference type="ARBA" id="ARBA00022737"/>
    </source>
</evidence>
<keyword evidence="3" id="KW-0498">Mitosis</keyword>
<evidence type="ECO:0000256" key="1">
    <source>
        <dbReference type="ARBA" id="ARBA00022618"/>
    </source>
</evidence>